<dbReference type="PANTHER" id="PTHR43027:SF2">
    <property type="entry name" value="TRANSPORT PERMEASE PROTEIN"/>
    <property type="match status" value="1"/>
</dbReference>
<organism evidence="8 9">
    <name type="scientific">Phytoactinopolyspora alkaliphila</name>
    <dbReference type="NCBI Taxonomy" id="1783498"/>
    <lineage>
        <taxon>Bacteria</taxon>
        <taxon>Bacillati</taxon>
        <taxon>Actinomycetota</taxon>
        <taxon>Actinomycetes</taxon>
        <taxon>Jiangellales</taxon>
        <taxon>Jiangellaceae</taxon>
        <taxon>Phytoactinopolyspora</taxon>
    </lineage>
</organism>
<keyword evidence="4 6" id="KW-0472">Membrane</keyword>
<protein>
    <submittedName>
        <fullName evidence="8">ABC transporter permease</fullName>
    </submittedName>
</protein>
<sequence>MTAYLTWTEVKLLAREPLVLVLSLMFPVLLMVLLVAAFRDHGGDVFAGLNGDVFYFTAYLGAAIAVMGFMGTPTHLAAYRDSGVVRRFRAAGLSARALVVSQAAVLVMLASVGAAAMTAVAWVTFDLAAPESAGGVIAAFAAGMLAFAGIGVLLGSVMPSARAAQGLGLLLFFGTFLLVGGGPPPSVLPDTLNDIAAWTPTGLLIVAIRSPWDGSGLDAPAMVALVVIAGAGFALATRRLARS</sequence>
<evidence type="ECO:0000256" key="1">
    <source>
        <dbReference type="ARBA" id="ARBA00004141"/>
    </source>
</evidence>
<dbReference type="PANTHER" id="PTHR43027">
    <property type="entry name" value="DOXORUBICIN RESISTANCE ABC TRANSPORTER PERMEASE PROTEIN DRRC-RELATED"/>
    <property type="match status" value="1"/>
</dbReference>
<dbReference type="Proteomes" id="UP000469185">
    <property type="component" value="Unassembled WGS sequence"/>
</dbReference>
<evidence type="ECO:0000313" key="8">
    <source>
        <dbReference type="EMBL" id="NED97045.1"/>
    </source>
</evidence>
<feature type="transmembrane region" description="Helical" evidence="6">
    <location>
        <begin position="99"/>
        <end position="123"/>
    </location>
</feature>
<name>A0A6N9YQ26_9ACTN</name>
<feature type="transmembrane region" description="Helical" evidence="6">
    <location>
        <begin position="219"/>
        <end position="237"/>
    </location>
</feature>
<dbReference type="InterPro" id="IPR013525">
    <property type="entry name" value="ABC2_TM"/>
</dbReference>
<evidence type="ECO:0000256" key="4">
    <source>
        <dbReference type="ARBA" id="ARBA00023136"/>
    </source>
</evidence>
<evidence type="ECO:0000256" key="3">
    <source>
        <dbReference type="ARBA" id="ARBA00022989"/>
    </source>
</evidence>
<dbReference type="PIRSF" id="PIRSF006648">
    <property type="entry name" value="DrrB"/>
    <property type="match status" value="1"/>
</dbReference>
<dbReference type="RefSeq" id="WP_163819823.1">
    <property type="nucleotide sequence ID" value="NZ_JAAGOB010000009.1"/>
</dbReference>
<feature type="transmembrane region" description="Helical" evidence="6">
    <location>
        <begin position="166"/>
        <end position="183"/>
    </location>
</feature>
<feature type="transmembrane region" description="Helical" evidence="6">
    <location>
        <begin position="135"/>
        <end position="154"/>
    </location>
</feature>
<evidence type="ECO:0000259" key="7">
    <source>
        <dbReference type="Pfam" id="PF01061"/>
    </source>
</evidence>
<accession>A0A6N9YQ26</accession>
<dbReference type="Pfam" id="PF01061">
    <property type="entry name" value="ABC2_membrane"/>
    <property type="match status" value="1"/>
</dbReference>
<evidence type="ECO:0000313" key="9">
    <source>
        <dbReference type="Proteomes" id="UP000469185"/>
    </source>
</evidence>
<feature type="transmembrane region" description="Helical" evidence="6">
    <location>
        <begin position="18"/>
        <end position="38"/>
    </location>
</feature>
<dbReference type="AlphaFoldDB" id="A0A6N9YQ26"/>
<keyword evidence="3 6" id="KW-1133">Transmembrane helix</keyword>
<dbReference type="GO" id="GO:0043190">
    <property type="term" value="C:ATP-binding cassette (ABC) transporter complex"/>
    <property type="evidence" value="ECO:0007669"/>
    <property type="project" value="InterPro"/>
</dbReference>
<feature type="domain" description="ABC-2 type transporter transmembrane" evidence="7">
    <location>
        <begin position="4"/>
        <end position="209"/>
    </location>
</feature>
<keyword evidence="9" id="KW-1185">Reference proteome</keyword>
<evidence type="ECO:0000256" key="5">
    <source>
        <dbReference type="ARBA" id="ARBA00023251"/>
    </source>
</evidence>
<comment type="caution">
    <text evidence="8">The sequence shown here is derived from an EMBL/GenBank/DDBJ whole genome shotgun (WGS) entry which is preliminary data.</text>
</comment>
<dbReference type="InterPro" id="IPR052902">
    <property type="entry name" value="ABC-2_transporter"/>
</dbReference>
<proteinExistence type="predicted"/>
<feature type="transmembrane region" description="Helical" evidence="6">
    <location>
        <begin position="58"/>
        <end position="78"/>
    </location>
</feature>
<evidence type="ECO:0000256" key="6">
    <source>
        <dbReference type="SAM" id="Phobius"/>
    </source>
</evidence>
<dbReference type="GO" id="GO:0046677">
    <property type="term" value="P:response to antibiotic"/>
    <property type="evidence" value="ECO:0007669"/>
    <property type="project" value="UniProtKB-KW"/>
</dbReference>
<dbReference type="InterPro" id="IPR000412">
    <property type="entry name" value="ABC_2_transport"/>
</dbReference>
<reference evidence="8 9" key="1">
    <citation type="submission" date="2020-02" db="EMBL/GenBank/DDBJ databases">
        <authorList>
            <person name="Li X.-J."/>
            <person name="Feng X.-M."/>
        </authorList>
    </citation>
    <scope>NUCLEOTIDE SEQUENCE [LARGE SCALE GENOMIC DNA]</scope>
    <source>
        <strain evidence="8 9">CGMCC 4.7225</strain>
    </source>
</reference>
<comment type="subcellular location">
    <subcellularLocation>
        <location evidence="1">Membrane</location>
        <topology evidence="1">Multi-pass membrane protein</topology>
    </subcellularLocation>
</comment>
<keyword evidence="2 6" id="KW-0812">Transmembrane</keyword>
<keyword evidence="5" id="KW-0046">Antibiotic resistance</keyword>
<evidence type="ECO:0000256" key="2">
    <source>
        <dbReference type="ARBA" id="ARBA00022692"/>
    </source>
</evidence>
<gene>
    <name evidence="8" type="ORF">G1H11_17215</name>
</gene>
<dbReference type="EMBL" id="JAAGOB010000009">
    <property type="protein sequence ID" value="NED97045.1"/>
    <property type="molecule type" value="Genomic_DNA"/>
</dbReference>
<dbReference type="GO" id="GO:0140359">
    <property type="term" value="F:ABC-type transporter activity"/>
    <property type="evidence" value="ECO:0007669"/>
    <property type="project" value="InterPro"/>
</dbReference>